<proteinExistence type="predicted"/>
<dbReference type="AlphaFoldDB" id="A0A7M2Z110"/>
<name>A0A7M2Z110_9ACTN</name>
<sequence length="64" mass="6862">MRPVRRLLGLAAIAAGAWWLFGRRGRGGGERVAVGYADGSAVTLEEGAPQRERMLEIARAALAR</sequence>
<gene>
    <name evidence="1" type="ORF">Gocc_0446</name>
</gene>
<evidence type="ECO:0000313" key="1">
    <source>
        <dbReference type="EMBL" id="RDI76027.1"/>
    </source>
</evidence>
<reference evidence="1 2" key="1">
    <citation type="submission" date="2018-07" db="EMBL/GenBank/DDBJ databases">
        <title>High-quality-draft genome sequence of Gaiella occulta.</title>
        <authorList>
            <person name="Severino R."/>
            <person name="Froufe H.J.C."/>
            <person name="Rainey F.A."/>
            <person name="Barroso C."/>
            <person name="Albuquerque L."/>
            <person name="Lobo-Da-Cunha A."/>
            <person name="Da Costa M.S."/>
            <person name="Egas C."/>
        </authorList>
    </citation>
    <scope>NUCLEOTIDE SEQUENCE [LARGE SCALE GENOMIC DNA]</scope>
    <source>
        <strain evidence="1 2">F2-233</strain>
    </source>
</reference>
<evidence type="ECO:0000313" key="2">
    <source>
        <dbReference type="Proteomes" id="UP000254134"/>
    </source>
</evidence>
<organism evidence="1 2">
    <name type="scientific">Gaiella occulta</name>
    <dbReference type="NCBI Taxonomy" id="1002870"/>
    <lineage>
        <taxon>Bacteria</taxon>
        <taxon>Bacillati</taxon>
        <taxon>Actinomycetota</taxon>
        <taxon>Thermoleophilia</taxon>
        <taxon>Gaiellales</taxon>
        <taxon>Gaiellaceae</taxon>
        <taxon>Gaiella</taxon>
    </lineage>
</organism>
<keyword evidence="2" id="KW-1185">Reference proteome</keyword>
<dbReference type="Proteomes" id="UP000254134">
    <property type="component" value="Unassembled WGS sequence"/>
</dbReference>
<reference evidence="2" key="2">
    <citation type="journal article" date="2019" name="MicrobiologyOpen">
        <title>High-quality draft genome sequence of Gaiella occulta isolated from a 150 meter deep mineral water borehole and comparison with the genome sequences of other deep-branching lineages of the phylum Actinobacteria.</title>
        <authorList>
            <person name="Severino R."/>
            <person name="Froufe H.J.C."/>
            <person name="Barroso C."/>
            <person name="Albuquerque L."/>
            <person name="Lobo-da-Cunha A."/>
            <person name="da Costa M.S."/>
            <person name="Egas C."/>
        </authorList>
    </citation>
    <scope>NUCLEOTIDE SEQUENCE [LARGE SCALE GENOMIC DNA]</scope>
    <source>
        <strain evidence="2">F2-233</strain>
    </source>
</reference>
<dbReference type="EMBL" id="QQZY01000001">
    <property type="protein sequence ID" value="RDI76027.1"/>
    <property type="molecule type" value="Genomic_DNA"/>
</dbReference>
<comment type="caution">
    <text evidence="1">The sequence shown here is derived from an EMBL/GenBank/DDBJ whole genome shotgun (WGS) entry which is preliminary data.</text>
</comment>
<protein>
    <submittedName>
        <fullName evidence="1">Uncharacterized protein</fullName>
    </submittedName>
</protein>
<accession>A0A7M2Z110</accession>